<dbReference type="InterPro" id="IPR038169">
    <property type="entry name" value="DC-UbP/UBTD2_N_sf"/>
</dbReference>
<dbReference type="Proteomes" id="UP000030641">
    <property type="component" value="Unassembled WGS sequence"/>
</dbReference>
<organism evidence="3 4">
    <name type="scientific">Aureobasidium subglaciale (strain EXF-2481)</name>
    <name type="common">Aureobasidium pullulans var. subglaciale</name>
    <dbReference type="NCBI Taxonomy" id="1043005"/>
    <lineage>
        <taxon>Eukaryota</taxon>
        <taxon>Fungi</taxon>
        <taxon>Dikarya</taxon>
        <taxon>Ascomycota</taxon>
        <taxon>Pezizomycotina</taxon>
        <taxon>Dothideomycetes</taxon>
        <taxon>Dothideomycetidae</taxon>
        <taxon>Dothideales</taxon>
        <taxon>Saccotheciaceae</taxon>
        <taxon>Aureobasidium</taxon>
    </lineage>
</organism>
<dbReference type="PANTHER" id="PTHR13609">
    <property type="entry name" value="UBIQUITIN DOMAIN CONTAINING 1 PROTEIN-RELATED"/>
    <property type="match status" value="1"/>
</dbReference>
<sequence>MGCGLSRESQAAATEGSESAAVTAARHTTPDPSTTNPRTVPSRTSSANTPTDLNDRPNAPLRAAPTVKHSPPQLALTPWTPSELARQREAFFETRVSGEAEMWAAMKQVAELLRVGDLRSAQTILDATGATCPSGRFCVERRRGGQKKGGVYDDKGLLYEVPGWVVSDPEDLVAEAQIEGKDINEESEDEIDAEKGVVCEEKIGELVSVRARLSDRGTDVVVEMGTNQKVSVLVKKVQEKAGIEQKIKLAYMGKILDEFKPLSQTGWKEGHILNALVFG</sequence>
<dbReference type="Gene3D" id="1.20.225.20">
    <property type="entry name" value="Ub domain-containing protein, DC-UbP/UBTD2, N-terminal domain"/>
    <property type="match status" value="1"/>
</dbReference>
<gene>
    <name evidence="3" type="ORF">AUEXF2481DRAFT_531481</name>
</gene>
<feature type="region of interest" description="Disordered" evidence="1">
    <location>
        <begin position="1"/>
        <end position="77"/>
    </location>
</feature>
<proteinExistence type="predicted"/>
<dbReference type="InParanoid" id="A0A074YV66"/>
<reference evidence="3 4" key="1">
    <citation type="journal article" date="2014" name="BMC Genomics">
        <title>Genome sequencing of four Aureobasidium pullulans varieties: biotechnological potential, stress tolerance, and description of new species.</title>
        <authorList>
            <person name="Gostin Ar C."/>
            <person name="Ohm R.A."/>
            <person name="Kogej T."/>
            <person name="Sonjak S."/>
            <person name="Turk M."/>
            <person name="Zajc J."/>
            <person name="Zalar P."/>
            <person name="Grube M."/>
            <person name="Sun H."/>
            <person name="Han J."/>
            <person name="Sharma A."/>
            <person name="Chiniquy J."/>
            <person name="Ngan C.Y."/>
            <person name="Lipzen A."/>
            <person name="Barry K."/>
            <person name="Grigoriev I.V."/>
            <person name="Gunde-Cimerman N."/>
        </authorList>
    </citation>
    <scope>NUCLEOTIDE SEQUENCE [LARGE SCALE GENOMIC DNA]</scope>
    <source>
        <strain evidence="3 4">EXF-2481</strain>
    </source>
</reference>
<evidence type="ECO:0000313" key="3">
    <source>
        <dbReference type="EMBL" id="KEQ90766.1"/>
    </source>
</evidence>
<dbReference type="GeneID" id="25368850"/>
<evidence type="ECO:0000259" key="2">
    <source>
        <dbReference type="Pfam" id="PF16455"/>
    </source>
</evidence>
<dbReference type="Gene3D" id="3.10.20.90">
    <property type="entry name" value="Phosphatidylinositol 3-kinase Catalytic Subunit, Chain A, domain 1"/>
    <property type="match status" value="1"/>
</dbReference>
<dbReference type="RefSeq" id="XP_013339270.1">
    <property type="nucleotide sequence ID" value="XM_013483816.1"/>
</dbReference>
<evidence type="ECO:0000313" key="4">
    <source>
        <dbReference type="Proteomes" id="UP000030641"/>
    </source>
</evidence>
<dbReference type="InterPro" id="IPR029071">
    <property type="entry name" value="Ubiquitin-like_domsf"/>
</dbReference>
<dbReference type="InterPro" id="IPR032752">
    <property type="entry name" value="DC-UbP/UBTD2_N"/>
</dbReference>
<dbReference type="OMA" id="GCMGRYL"/>
<feature type="compositionally biased region" description="Polar residues" evidence="1">
    <location>
        <begin position="30"/>
        <end position="52"/>
    </location>
</feature>
<dbReference type="EMBL" id="KL584786">
    <property type="protein sequence ID" value="KEQ90766.1"/>
    <property type="molecule type" value="Genomic_DNA"/>
</dbReference>
<evidence type="ECO:0000256" key="1">
    <source>
        <dbReference type="SAM" id="MobiDB-lite"/>
    </source>
</evidence>
<dbReference type="SUPFAM" id="SSF54236">
    <property type="entry name" value="Ubiquitin-like"/>
    <property type="match status" value="1"/>
</dbReference>
<dbReference type="Pfam" id="PF16455">
    <property type="entry name" value="UBD"/>
    <property type="match status" value="1"/>
</dbReference>
<feature type="domain" description="DC-UbP/UBTD2 N-terminal" evidence="2">
    <location>
        <begin position="68"/>
        <end position="174"/>
    </location>
</feature>
<protein>
    <recommendedName>
        <fullName evidence="2">DC-UbP/UBTD2 N-terminal domain-containing protein</fullName>
    </recommendedName>
</protein>
<name>A0A074YV66_AURSE</name>
<dbReference type="AlphaFoldDB" id="A0A074YV66"/>
<dbReference type="OrthoDB" id="1640476at2759"/>
<keyword evidence="4" id="KW-1185">Reference proteome</keyword>
<accession>A0A074YV66</accession>
<dbReference type="InterPro" id="IPR039869">
    <property type="entry name" value="UBTD1/2"/>
</dbReference>
<dbReference type="HOGENOM" id="CLU_054816_1_0_1"/>